<proteinExistence type="predicted"/>
<feature type="region of interest" description="Disordered" evidence="1">
    <location>
        <begin position="134"/>
        <end position="177"/>
    </location>
</feature>
<accession>A0A212KET4</accession>
<gene>
    <name evidence="2" type="ORF">KM92DES2_12903</name>
</gene>
<name>A0A212KET4_9BACT</name>
<dbReference type="AlphaFoldDB" id="A0A212KET4"/>
<reference evidence="2" key="1">
    <citation type="submission" date="2016-04" db="EMBL/GenBank/DDBJ databases">
        <authorList>
            <person name="Evans L.H."/>
            <person name="Alamgir A."/>
            <person name="Owens N."/>
            <person name="Weber N.D."/>
            <person name="Virtaneva K."/>
            <person name="Barbian K."/>
            <person name="Babar A."/>
            <person name="Rosenke K."/>
        </authorList>
    </citation>
    <scope>NUCLEOTIDE SEQUENCE</scope>
    <source>
        <strain evidence="2">92-2</strain>
    </source>
</reference>
<dbReference type="EMBL" id="FLUP01000001">
    <property type="protein sequence ID" value="SBW10152.1"/>
    <property type="molecule type" value="Genomic_DNA"/>
</dbReference>
<dbReference type="RefSeq" id="WP_296937003.1">
    <property type="nucleotide sequence ID" value="NZ_CABSIF010000018.1"/>
</dbReference>
<feature type="compositionally biased region" description="Basic and acidic residues" evidence="1">
    <location>
        <begin position="134"/>
        <end position="149"/>
    </location>
</feature>
<protein>
    <recommendedName>
        <fullName evidence="3">Bacteriophage protein</fullName>
    </recommendedName>
</protein>
<sequence length="194" mass="20832">MKPTVTVKQTADMTKLMTQGVAALTKVDVYIGVPAENAGTRAGGINNAELSYIHEFGAPAAGIPARPHLVPGIEDIKGEAAKTMKEAAKQALEGNEGSVEPALNRIGLLGQNAVRARFQNNDWEPLKDSTLDYAAPKKDAEGNTLTDKKGRVKRGKSRRDEGKTNPLLDTGQLMKSHTYVIRKRGQGMITPGDK</sequence>
<evidence type="ECO:0008006" key="3">
    <source>
        <dbReference type="Google" id="ProtNLM"/>
    </source>
</evidence>
<organism evidence="2">
    <name type="scientific">uncultured Desulfovibrio sp</name>
    <dbReference type="NCBI Taxonomy" id="167968"/>
    <lineage>
        <taxon>Bacteria</taxon>
        <taxon>Pseudomonadati</taxon>
        <taxon>Thermodesulfobacteriota</taxon>
        <taxon>Desulfovibrionia</taxon>
        <taxon>Desulfovibrionales</taxon>
        <taxon>Desulfovibrionaceae</taxon>
        <taxon>Desulfovibrio</taxon>
        <taxon>environmental samples</taxon>
    </lineage>
</organism>
<evidence type="ECO:0000256" key="1">
    <source>
        <dbReference type="SAM" id="MobiDB-lite"/>
    </source>
</evidence>
<evidence type="ECO:0000313" key="2">
    <source>
        <dbReference type="EMBL" id="SBW10152.1"/>
    </source>
</evidence>